<dbReference type="AlphaFoldDB" id="A0A840IHW4"/>
<keyword evidence="4" id="KW-1185">Reference proteome</keyword>
<evidence type="ECO:0000313" key="4">
    <source>
        <dbReference type="Proteomes" id="UP000585272"/>
    </source>
</evidence>
<keyword evidence="3" id="KW-0031">Aminopeptidase</keyword>
<evidence type="ECO:0000313" key="3">
    <source>
        <dbReference type="EMBL" id="MBB4664369.1"/>
    </source>
</evidence>
<dbReference type="RefSeq" id="WP_183344386.1">
    <property type="nucleotide sequence ID" value="NZ_JACHNU010000007.1"/>
</dbReference>
<dbReference type="CDD" id="cd01066">
    <property type="entry name" value="APP_MetAP"/>
    <property type="match status" value="1"/>
</dbReference>
<dbReference type="InterPro" id="IPR000994">
    <property type="entry name" value="Pept_M24"/>
</dbReference>
<feature type="domain" description="Creatinase N-terminal" evidence="2">
    <location>
        <begin position="34"/>
        <end position="178"/>
    </location>
</feature>
<dbReference type="Pfam" id="PF01321">
    <property type="entry name" value="Creatinase_N"/>
    <property type="match status" value="1"/>
</dbReference>
<dbReference type="InterPro" id="IPR036005">
    <property type="entry name" value="Creatinase/aminopeptidase-like"/>
</dbReference>
<evidence type="ECO:0000259" key="1">
    <source>
        <dbReference type="Pfam" id="PF00557"/>
    </source>
</evidence>
<comment type="caution">
    <text evidence="3">The sequence shown here is derived from an EMBL/GenBank/DDBJ whole genome shotgun (WGS) entry which is preliminary data.</text>
</comment>
<dbReference type="InterPro" id="IPR050659">
    <property type="entry name" value="Peptidase_M24B"/>
</dbReference>
<name>A0A840IHW4_9ACTN</name>
<dbReference type="Pfam" id="PF00557">
    <property type="entry name" value="Peptidase_M24"/>
    <property type="match status" value="1"/>
</dbReference>
<keyword evidence="3" id="KW-0378">Hydrolase</keyword>
<protein>
    <submittedName>
        <fullName evidence="3">Xaa-Pro aminopeptidase</fullName>
    </submittedName>
</protein>
<proteinExistence type="predicted"/>
<dbReference type="GO" id="GO:0004177">
    <property type="term" value="F:aminopeptidase activity"/>
    <property type="evidence" value="ECO:0007669"/>
    <property type="project" value="UniProtKB-KW"/>
</dbReference>
<dbReference type="PANTHER" id="PTHR46112:SF2">
    <property type="entry name" value="XAA-PRO AMINOPEPTIDASE P-RELATED"/>
    <property type="match status" value="1"/>
</dbReference>
<feature type="domain" description="Peptidase M24" evidence="1">
    <location>
        <begin position="185"/>
        <end position="393"/>
    </location>
</feature>
<reference evidence="3 4" key="1">
    <citation type="submission" date="2020-08" db="EMBL/GenBank/DDBJ databases">
        <title>Genomic Encyclopedia of Archaeal and Bacterial Type Strains, Phase II (KMG-II): from individual species to whole genera.</title>
        <authorList>
            <person name="Goeker M."/>
        </authorList>
    </citation>
    <scope>NUCLEOTIDE SEQUENCE [LARGE SCALE GENOMIC DNA]</scope>
    <source>
        <strain evidence="3 4">DSM 23288</strain>
    </source>
</reference>
<accession>A0A840IHW4</accession>
<gene>
    <name evidence="3" type="ORF">BDZ31_003980</name>
</gene>
<dbReference type="Gene3D" id="3.40.350.10">
    <property type="entry name" value="Creatinase/prolidase N-terminal domain"/>
    <property type="match status" value="1"/>
</dbReference>
<dbReference type="InterPro" id="IPR029149">
    <property type="entry name" value="Creatin/AminoP/Spt16_N"/>
</dbReference>
<dbReference type="PANTHER" id="PTHR46112">
    <property type="entry name" value="AMINOPEPTIDASE"/>
    <property type="match status" value="1"/>
</dbReference>
<dbReference type="InterPro" id="IPR000587">
    <property type="entry name" value="Creatinase_N"/>
</dbReference>
<dbReference type="Gene3D" id="3.90.230.10">
    <property type="entry name" value="Creatinase/methionine aminopeptidase superfamily"/>
    <property type="match status" value="1"/>
</dbReference>
<evidence type="ECO:0000259" key="2">
    <source>
        <dbReference type="Pfam" id="PF01321"/>
    </source>
</evidence>
<dbReference type="Proteomes" id="UP000585272">
    <property type="component" value="Unassembled WGS sequence"/>
</dbReference>
<dbReference type="EMBL" id="JACHNU010000007">
    <property type="protein sequence ID" value="MBB4664369.1"/>
    <property type="molecule type" value="Genomic_DNA"/>
</dbReference>
<dbReference type="SUPFAM" id="SSF55920">
    <property type="entry name" value="Creatinase/aminopeptidase"/>
    <property type="match status" value="1"/>
</dbReference>
<organism evidence="3 4">
    <name type="scientific">Conexibacter arvalis</name>
    <dbReference type="NCBI Taxonomy" id="912552"/>
    <lineage>
        <taxon>Bacteria</taxon>
        <taxon>Bacillati</taxon>
        <taxon>Actinomycetota</taxon>
        <taxon>Thermoleophilia</taxon>
        <taxon>Solirubrobacterales</taxon>
        <taxon>Conexibacteraceae</taxon>
        <taxon>Conexibacter</taxon>
    </lineage>
</organism>
<dbReference type="SUPFAM" id="SSF53092">
    <property type="entry name" value="Creatinase/prolidase N-terminal domain"/>
    <property type="match status" value="1"/>
</dbReference>
<sequence>MTTVDSPEIPLYETLKRQGVRRELAFPEEEYRRRIAAVQASMAERGLDVLVLHNNASTNYVTGYDSHMPPSYAVTVIPASGDPVFNCAELESPVALYHGIVDDIRIFDWTRAENTASDLAGVLSDLGFARGRIGIELSNDENFANGAYDAGSYLRLRALLPEAEIVDATRVVLELRLIKSEAELEYMRIAGTYTWAALQASIAATREGVNENEIAAAAYQGAVTAGSELMSIDPMLITGWRTGLMPHLPYRRHVVERGDLVYMEYSGTHWRYNAPSMRTTVIGEPTARQQQLAEVSIEVLETLIAGARPGRTGHDVAMAAKALWHKVPGVHFHGGYGYAMGMAVQPTWCEQSVYLAEGDERVLRPGQTFHLPINPCYPGEMGVGFSESIVITETGAELLTPGLDRHLVVR</sequence>
<keyword evidence="3" id="KW-0645">Protease</keyword>